<comment type="caution">
    <text evidence="1">The sequence shown here is derived from an EMBL/GenBank/DDBJ whole genome shotgun (WGS) entry which is preliminary data.</text>
</comment>
<organism evidence="1 2">
    <name type="scientific">Acorus calamus</name>
    <name type="common">Sweet flag</name>
    <dbReference type="NCBI Taxonomy" id="4465"/>
    <lineage>
        <taxon>Eukaryota</taxon>
        <taxon>Viridiplantae</taxon>
        <taxon>Streptophyta</taxon>
        <taxon>Embryophyta</taxon>
        <taxon>Tracheophyta</taxon>
        <taxon>Spermatophyta</taxon>
        <taxon>Magnoliopsida</taxon>
        <taxon>Liliopsida</taxon>
        <taxon>Acoraceae</taxon>
        <taxon>Acorus</taxon>
    </lineage>
</organism>
<reference evidence="1" key="2">
    <citation type="submission" date="2023-06" db="EMBL/GenBank/DDBJ databases">
        <authorList>
            <person name="Ma L."/>
            <person name="Liu K.-W."/>
            <person name="Li Z."/>
            <person name="Hsiao Y.-Y."/>
            <person name="Qi Y."/>
            <person name="Fu T."/>
            <person name="Tang G."/>
            <person name="Zhang D."/>
            <person name="Sun W.-H."/>
            <person name="Liu D.-K."/>
            <person name="Li Y."/>
            <person name="Chen G.-Z."/>
            <person name="Liu X.-D."/>
            <person name="Liao X.-Y."/>
            <person name="Jiang Y.-T."/>
            <person name="Yu X."/>
            <person name="Hao Y."/>
            <person name="Huang J."/>
            <person name="Zhao X.-W."/>
            <person name="Ke S."/>
            <person name="Chen Y.-Y."/>
            <person name="Wu W.-L."/>
            <person name="Hsu J.-L."/>
            <person name="Lin Y.-F."/>
            <person name="Huang M.-D."/>
            <person name="Li C.-Y."/>
            <person name="Huang L."/>
            <person name="Wang Z.-W."/>
            <person name="Zhao X."/>
            <person name="Zhong W.-Y."/>
            <person name="Peng D.-H."/>
            <person name="Ahmad S."/>
            <person name="Lan S."/>
            <person name="Zhang J.-S."/>
            <person name="Tsai W.-C."/>
            <person name="Van De Peer Y."/>
            <person name="Liu Z.-J."/>
        </authorList>
    </citation>
    <scope>NUCLEOTIDE SEQUENCE</scope>
    <source>
        <strain evidence="1">CP</strain>
        <tissue evidence="1">Leaves</tissue>
    </source>
</reference>
<protein>
    <submittedName>
        <fullName evidence="1">Uncharacterized protein</fullName>
    </submittedName>
</protein>
<proteinExistence type="predicted"/>
<dbReference type="Proteomes" id="UP001180020">
    <property type="component" value="Unassembled WGS sequence"/>
</dbReference>
<gene>
    <name evidence="1" type="ORF">QJS10_CPA01g02310</name>
</gene>
<dbReference type="EMBL" id="JAUJYO010000001">
    <property type="protein sequence ID" value="KAK1324410.1"/>
    <property type="molecule type" value="Genomic_DNA"/>
</dbReference>
<name>A0AAV9FF15_ACOCL</name>
<evidence type="ECO:0000313" key="1">
    <source>
        <dbReference type="EMBL" id="KAK1324410.1"/>
    </source>
</evidence>
<dbReference type="AlphaFoldDB" id="A0AAV9FF15"/>
<reference evidence="1" key="1">
    <citation type="journal article" date="2023" name="Nat. Commun.">
        <title>Diploid and tetraploid genomes of Acorus and the evolution of monocots.</title>
        <authorList>
            <person name="Ma L."/>
            <person name="Liu K.W."/>
            <person name="Li Z."/>
            <person name="Hsiao Y.Y."/>
            <person name="Qi Y."/>
            <person name="Fu T."/>
            <person name="Tang G.D."/>
            <person name="Zhang D."/>
            <person name="Sun W.H."/>
            <person name="Liu D.K."/>
            <person name="Li Y."/>
            <person name="Chen G.Z."/>
            <person name="Liu X.D."/>
            <person name="Liao X.Y."/>
            <person name="Jiang Y.T."/>
            <person name="Yu X."/>
            <person name="Hao Y."/>
            <person name="Huang J."/>
            <person name="Zhao X.W."/>
            <person name="Ke S."/>
            <person name="Chen Y.Y."/>
            <person name="Wu W.L."/>
            <person name="Hsu J.L."/>
            <person name="Lin Y.F."/>
            <person name="Huang M.D."/>
            <person name="Li C.Y."/>
            <person name="Huang L."/>
            <person name="Wang Z.W."/>
            <person name="Zhao X."/>
            <person name="Zhong W.Y."/>
            <person name="Peng D.H."/>
            <person name="Ahmad S."/>
            <person name="Lan S."/>
            <person name="Zhang J.S."/>
            <person name="Tsai W.C."/>
            <person name="Van de Peer Y."/>
            <person name="Liu Z.J."/>
        </authorList>
    </citation>
    <scope>NUCLEOTIDE SEQUENCE</scope>
    <source>
        <strain evidence="1">CP</strain>
    </source>
</reference>
<evidence type="ECO:0000313" key="2">
    <source>
        <dbReference type="Proteomes" id="UP001180020"/>
    </source>
</evidence>
<sequence>MRVDWDSNALLNGMMPPWRSDSGKLLLAMSPYGWTGFIVSISTEKVFGVIPSPNASWVLEHICIQRTWLKPKIRYLIFSGSQINLWHDPWVEGKSLSDHLPENFIRHLGEILTTPVTMVIYRDISKKPDRWPSAHDSLWDTISRMSMGGSRVDELIWPEASSGILTSTGTSSQVTYGQP</sequence>
<accession>A0AAV9FF15</accession>
<keyword evidence="2" id="KW-1185">Reference proteome</keyword>